<dbReference type="OrthoDB" id="6366728at2759"/>
<dbReference type="AlphaFoldDB" id="A0A9R1U4S4"/>
<keyword evidence="9" id="KW-1185">Reference proteome</keyword>
<dbReference type="GO" id="GO:0007165">
    <property type="term" value="P:signal transduction"/>
    <property type="evidence" value="ECO:0007669"/>
    <property type="project" value="UniProtKB-KW"/>
</dbReference>
<protein>
    <submittedName>
        <fullName evidence="10">Gustatory receptor 22d</fullName>
    </submittedName>
</protein>
<comment type="subcellular location">
    <subcellularLocation>
        <location evidence="1">Cell membrane</location>
        <topology evidence="1">Multi-pass membrane protein</topology>
    </subcellularLocation>
</comment>
<evidence type="ECO:0000256" key="5">
    <source>
        <dbReference type="ARBA" id="ARBA00023136"/>
    </source>
</evidence>
<evidence type="ECO:0000256" key="8">
    <source>
        <dbReference type="SAM" id="Phobius"/>
    </source>
</evidence>
<sequence>MENGVRSAFSVRMIVENLLVIRQARSRIYKVYHEVSHLHSFPAFVAIFYCCCSSVYNIYFVVMSMITPVRATVKAEVLVDSTFWILTAIFPIVVLSASVHELQEEGERTAAVIYDITEVYGSNKEIECELNNFAIELMHRKISIQACGLFSLDCRLLRSLFATVITYLLILVQFRGPVAAGN</sequence>
<feature type="transmembrane region" description="Helical" evidence="8">
    <location>
        <begin position="156"/>
        <end position="174"/>
    </location>
</feature>
<dbReference type="GO" id="GO:0043025">
    <property type="term" value="C:neuronal cell body"/>
    <property type="evidence" value="ECO:0007669"/>
    <property type="project" value="TreeGrafter"/>
</dbReference>
<keyword evidence="6 10" id="KW-0675">Receptor</keyword>
<keyword evidence="4 8" id="KW-1133">Transmembrane helix</keyword>
<evidence type="ECO:0000256" key="3">
    <source>
        <dbReference type="ARBA" id="ARBA00022692"/>
    </source>
</evidence>
<dbReference type="GO" id="GO:0050909">
    <property type="term" value="P:sensory perception of taste"/>
    <property type="evidence" value="ECO:0007669"/>
    <property type="project" value="InterPro"/>
</dbReference>
<reference evidence="10" key="1">
    <citation type="submission" date="2025-08" db="UniProtKB">
        <authorList>
            <consortium name="RefSeq"/>
        </authorList>
    </citation>
    <scope>IDENTIFICATION</scope>
    <source>
        <strain evidence="10">USDA-PBARC FA_bdor</strain>
        <tissue evidence="10">Whole organism</tissue>
    </source>
</reference>
<dbReference type="PANTHER" id="PTHR21143">
    <property type="entry name" value="INVERTEBRATE GUSTATORY RECEPTOR"/>
    <property type="match status" value="1"/>
</dbReference>
<name>A0A9R1U4S4_9HYME</name>
<evidence type="ECO:0000256" key="6">
    <source>
        <dbReference type="ARBA" id="ARBA00023170"/>
    </source>
</evidence>
<organism evidence="9 10">
    <name type="scientific">Fopius arisanus</name>
    <dbReference type="NCBI Taxonomy" id="64838"/>
    <lineage>
        <taxon>Eukaryota</taxon>
        <taxon>Metazoa</taxon>
        <taxon>Ecdysozoa</taxon>
        <taxon>Arthropoda</taxon>
        <taxon>Hexapoda</taxon>
        <taxon>Insecta</taxon>
        <taxon>Pterygota</taxon>
        <taxon>Neoptera</taxon>
        <taxon>Endopterygota</taxon>
        <taxon>Hymenoptera</taxon>
        <taxon>Apocrita</taxon>
        <taxon>Ichneumonoidea</taxon>
        <taxon>Braconidae</taxon>
        <taxon>Opiinae</taxon>
        <taxon>Fopius</taxon>
    </lineage>
</organism>
<evidence type="ECO:0000256" key="2">
    <source>
        <dbReference type="ARBA" id="ARBA00022475"/>
    </source>
</evidence>
<accession>A0A9R1U4S4</accession>
<keyword evidence="7" id="KW-0807">Transducer</keyword>
<keyword evidence="3 8" id="KW-0812">Transmembrane</keyword>
<keyword evidence="5 8" id="KW-0472">Membrane</keyword>
<dbReference type="GO" id="GO:0005886">
    <property type="term" value="C:plasma membrane"/>
    <property type="evidence" value="ECO:0007669"/>
    <property type="project" value="UniProtKB-SubCell"/>
</dbReference>
<dbReference type="RefSeq" id="XP_011309026.1">
    <property type="nucleotide sequence ID" value="XM_011310724.1"/>
</dbReference>
<dbReference type="KEGG" id="fas:105270047"/>
<dbReference type="GO" id="GO:0030425">
    <property type="term" value="C:dendrite"/>
    <property type="evidence" value="ECO:0007669"/>
    <property type="project" value="TreeGrafter"/>
</dbReference>
<dbReference type="Proteomes" id="UP000694866">
    <property type="component" value="Unplaced"/>
</dbReference>
<proteinExistence type="predicted"/>
<evidence type="ECO:0000313" key="10">
    <source>
        <dbReference type="RefSeq" id="XP_011309026.1"/>
    </source>
</evidence>
<dbReference type="PANTHER" id="PTHR21143:SF121">
    <property type="entry name" value="GUSTATORY AND ODORANT RECEPTOR 21A"/>
    <property type="match status" value="1"/>
</dbReference>
<evidence type="ECO:0000313" key="9">
    <source>
        <dbReference type="Proteomes" id="UP000694866"/>
    </source>
</evidence>
<dbReference type="GeneID" id="105270047"/>
<keyword evidence="2" id="KW-1003">Cell membrane</keyword>
<evidence type="ECO:0000256" key="4">
    <source>
        <dbReference type="ARBA" id="ARBA00022989"/>
    </source>
</evidence>
<dbReference type="GO" id="GO:0030424">
    <property type="term" value="C:axon"/>
    <property type="evidence" value="ECO:0007669"/>
    <property type="project" value="TreeGrafter"/>
</dbReference>
<gene>
    <name evidence="10" type="primary">LOC105270047</name>
</gene>
<feature type="transmembrane region" description="Helical" evidence="8">
    <location>
        <begin position="41"/>
        <end position="65"/>
    </location>
</feature>
<evidence type="ECO:0000256" key="7">
    <source>
        <dbReference type="ARBA" id="ARBA00023224"/>
    </source>
</evidence>
<feature type="transmembrane region" description="Helical" evidence="8">
    <location>
        <begin position="77"/>
        <end position="99"/>
    </location>
</feature>
<dbReference type="InterPro" id="IPR013604">
    <property type="entry name" value="7TM_chemorcpt"/>
</dbReference>
<evidence type="ECO:0000256" key="1">
    <source>
        <dbReference type="ARBA" id="ARBA00004651"/>
    </source>
</evidence>
<dbReference type="Pfam" id="PF08395">
    <property type="entry name" value="7tm_7"/>
    <property type="match status" value="1"/>
</dbReference>